<name>A0A1Y1QQZ8_9GAMM</name>
<organism evidence="1 2">
    <name type="scientific">Thiothrix lacustris</name>
    <dbReference type="NCBI Taxonomy" id="525917"/>
    <lineage>
        <taxon>Bacteria</taxon>
        <taxon>Pseudomonadati</taxon>
        <taxon>Pseudomonadota</taxon>
        <taxon>Gammaproteobacteria</taxon>
        <taxon>Thiotrichales</taxon>
        <taxon>Thiotrichaceae</taxon>
        <taxon>Thiothrix</taxon>
    </lineage>
</organism>
<dbReference type="SUPFAM" id="SSF48452">
    <property type="entry name" value="TPR-like"/>
    <property type="match status" value="1"/>
</dbReference>
<proteinExistence type="predicted"/>
<comment type="caution">
    <text evidence="1">The sequence shown here is derived from an EMBL/GenBank/DDBJ whole genome shotgun (WGS) entry which is preliminary data.</text>
</comment>
<evidence type="ECO:0000313" key="2">
    <source>
        <dbReference type="Proteomes" id="UP000192491"/>
    </source>
</evidence>
<sequence length="522" mass="59189">MINKDSVRHELAKLLASRAFEGKRQACNFLEYVVVEALEGRGEKISQYGIAVESLGKSPDYCPTENPAVRVEAGRVRKLLDDYYANECVTPLLRIQLPVGSYAPVFEPVQRQSGALSMASVAITEKSVQSVGPRIYISCQNPASIRDDVARNLVYTLHSSLPMILGKFRELRIALIDHTETPRTLDDELNYAWQQHQSEFLLKCEIQVEAEGFILNKTLIHTISGERVWGNQSSIARMYDPKVLETLYAQMITQAFSLNQGVVLNYWSRYWRNQDSLPAHYRVLVEHIHFIQEDASERSFHLFLHACQERTQQYHDDALAHLHFAVLCLYATMMNFASYPLPAEQWRQLTLKALTLNPGNALAHGIFALECYQRGDLELCQMEMGTARRTNPFDTACGHLLAVGLCALRNWRQALTLLTEVLAGEYRHPEPLLSVPCLYYFRQGRFIQAARQADSFARVGGWAAFGTLSERCRAEDCNGCIQRLGNAVSQLDTPAHFSYPQHLTRLDAPLGTPYTWRSCPQL</sequence>
<protein>
    <submittedName>
        <fullName evidence="1">Uncharacterized protein</fullName>
    </submittedName>
</protein>
<accession>A0A1Y1QQZ8</accession>
<gene>
    <name evidence="1" type="ORF">BWK73_16765</name>
</gene>
<dbReference type="Gene3D" id="1.25.40.10">
    <property type="entry name" value="Tetratricopeptide repeat domain"/>
    <property type="match status" value="1"/>
</dbReference>
<dbReference type="Proteomes" id="UP000192491">
    <property type="component" value="Unassembled WGS sequence"/>
</dbReference>
<evidence type="ECO:0000313" key="1">
    <source>
        <dbReference type="EMBL" id="OQX11761.1"/>
    </source>
</evidence>
<reference evidence="1 2" key="1">
    <citation type="submission" date="2017-01" db="EMBL/GenBank/DDBJ databases">
        <title>Novel large sulfur bacteria in the metagenomes of groundwater-fed chemosynthetic microbial mats in the Lake Huron basin.</title>
        <authorList>
            <person name="Sharrar A.M."/>
            <person name="Flood B.E."/>
            <person name="Bailey J.V."/>
            <person name="Jones D.S."/>
            <person name="Biddanda B."/>
            <person name="Ruberg S.A."/>
            <person name="Marcus D.N."/>
            <person name="Dick G.J."/>
        </authorList>
    </citation>
    <scope>NUCLEOTIDE SEQUENCE [LARGE SCALE GENOMIC DNA]</scope>
    <source>
        <strain evidence="1">A8</strain>
    </source>
</reference>
<dbReference type="InterPro" id="IPR011990">
    <property type="entry name" value="TPR-like_helical_dom_sf"/>
</dbReference>
<dbReference type="AlphaFoldDB" id="A0A1Y1QQZ8"/>
<dbReference type="EMBL" id="MTEJ01000081">
    <property type="protein sequence ID" value="OQX11761.1"/>
    <property type="molecule type" value="Genomic_DNA"/>
</dbReference>